<dbReference type="InterPro" id="IPR013324">
    <property type="entry name" value="RNA_pol_sigma_r3/r4-like"/>
</dbReference>
<evidence type="ECO:0000256" key="6">
    <source>
        <dbReference type="SAM" id="Phobius"/>
    </source>
</evidence>
<keyword evidence="10" id="KW-1185">Reference proteome</keyword>
<keyword evidence="3" id="KW-0731">Sigma factor</keyword>
<dbReference type="InterPro" id="IPR013325">
    <property type="entry name" value="RNA_pol_sigma_r2"/>
</dbReference>
<reference evidence="9" key="1">
    <citation type="journal article" date="2014" name="Int. J. Syst. Evol. Microbiol.">
        <title>Complete genome sequence of Corynebacterium casei LMG S-19264T (=DSM 44701T), isolated from a smear-ripened cheese.</title>
        <authorList>
            <consortium name="US DOE Joint Genome Institute (JGI-PGF)"/>
            <person name="Walter F."/>
            <person name="Albersmeier A."/>
            <person name="Kalinowski J."/>
            <person name="Ruckert C."/>
        </authorList>
    </citation>
    <scope>NUCLEOTIDE SEQUENCE</scope>
    <source>
        <strain evidence="9">CGMCC 1.12754</strain>
    </source>
</reference>
<evidence type="ECO:0000256" key="4">
    <source>
        <dbReference type="ARBA" id="ARBA00023125"/>
    </source>
</evidence>
<dbReference type="SUPFAM" id="SSF88946">
    <property type="entry name" value="Sigma2 domain of RNA polymerase sigma factors"/>
    <property type="match status" value="1"/>
</dbReference>
<name>A0A917HEN6_9BACI</name>
<feature type="transmembrane region" description="Helical" evidence="6">
    <location>
        <begin position="251"/>
        <end position="277"/>
    </location>
</feature>
<dbReference type="InterPro" id="IPR025436">
    <property type="entry name" value="DUF4179"/>
</dbReference>
<dbReference type="PANTHER" id="PTHR43133">
    <property type="entry name" value="RNA POLYMERASE ECF-TYPE SIGMA FACTO"/>
    <property type="match status" value="1"/>
</dbReference>
<gene>
    <name evidence="9" type="ORF">GCM10011398_22210</name>
</gene>
<accession>A0A917HEN6</accession>
<dbReference type="GO" id="GO:0003677">
    <property type="term" value="F:DNA binding"/>
    <property type="evidence" value="ECO:0007669"/>
    <property type="project" value="UniProtKB-KW"/>
</dbReference>
<dbReference type="AlphaFoldDB" id="A0A917HEN6"/>
<keyword evidence="4" id="KW-0238">DNA-binding</keyword>
<dbReference type="Pfam" id="PF08281">
    <property type="entry name" value="Sigma70_r4_2"/>
    <property type="match status" value="1"/>
</dbReference>
<evidence type="ECO:0008006" key="11">
    <source>
        <dbReference type="Google" id="ProtNLM"/>
    </source>
</evidence>
<dbReference type="CDD" id="cd06171">
    <property type="entry name" value="Sigma70_r4"/>
    <property type="match status" value="1"/>
</dbReference>
<dbReference type="Gene3D" id="1.10.1740.10">
    <property type="match status" value="1"/>
</dbReference>
<dbReference type="SUPFAM" id="SSF88659">
    <property type="entry name" value="Sigma3 and sigma4 domains of RNA polymerase sigma factors"/>
    <property type="match status" value="1"/>
</dbReference>
<dbReference type="GO" id="GO:0006352">
    <property type="term" value="P:DNA-templated transcription initiation"/>
    <property type="evidence" value="ECO:0007669"/>
    <property type="project" value="InterPro"/>
</dbReference>
<evidence type="ECO:0000313" key="9">
    <source>
        <dbReference type="EMBL" id="GGG76742.1"/>
    </source>
</evidence>
<evidence type="ECO:0000256" key="5">
    <source>
        <dbReference type="ARBA" id="ARBA00023163"/>
    </source>
</evidence>
<organism evidence="9 10">
    <name type="scientific">Virgibacillus oceani</name>
    <dbReference type="NCBI Taxonomy" id="1479511"/>
    <lineage>
        <taxon>Bacteria</taxon>
        <taxon>Bacillati</taxon>
        <taxon>Bacillota</taxon>
        <taxon>Bacilli</taxon>
        <taxon>Bacillales</taxon>
        <taxon>Bacillaceae</taxon>
        <taxon>Virgibacillus</taxon>
    </lineage>
</organism>
<keyword evidence="2" id="KW-0805">Transcription regulation</keyword>
<keyword evidence="6" id="KW-0472">Membrane</keyword>
<dbReference type="Gene3D" id="2.60.40.1630">
    <property type="entry name" value="bacillus anthracis domain"/>
    <property type="match status" value="1"/>
</dbReference>
<dbReference type="InterPro" id="IPR013249">
    <property type="entry name" value="RNA_pol_sigma70_r4_t2"/>
</dbReference>
<comment type="caution">
    <text evidence="9">The sequence shown here is derived from an EMBL/GenBank/DDBJ whole genome shotgun (WGS) entry which is preliminary data.</text>
</comment>
<dbReference type="InterPro" id="IPR036388">
    <property type="entry name" value="WH-like_DNA-bd_sf"/>
</dbReference>
<dbReference type="InterPro" id="IPR039425">
    <property type="entry name" value="RNA_pol_sigma-70-like"/>
</dbReference>
<dbReference type="NCBIfam" id="TIGR02937">
    <property type="entry name" value="sigma70-ECF"/>
    <property type="match status" value="1"/>
</dbReference>
<evidence type="ECO:0000259" key="7">
    <source>
        <dbReference type="Pfam" id="PF08281"/>
    </source>
</evidence>
<dbReference type="InterPro" id="IPR014284">
    <property type="entry name" value="RNA_pol_sigma-70_dom"/>
</dbReference>
<evidence type="ECO:0000313" key="10">
    <source>
        <dbReference type="Proteomes" id="UP000622860"/>
    </source>
</evidence>
<evidence type="ECO:0000259" key="8">
    <source>
        <dbReference type="Pfam" id="PF13786"/>
    </source>
</evidence>
<protein>
    <recommendedName>
        <fullName evidence="11">DUF4179 domain-containing protein</fullName>
    </recommendedName>
</protein>
<dbReference type="Pfam" id="PF13786">
    <property type="entry name" value="DUF4179"/>
    <property type="match status" value="1"/>
</dbReference>
<reference evidence="9" key="2">
    <citation type="submission" date="2020-09" db="EMBL/GenBank/DDBJ databases">
        <authorList>
            <person name="Sun Q."/>
            <person name="Zhou Y."/>
        </authorList>
    </citation>
    <scope>NUCLEOTIDE SEQUENCE</scope>
    <source>
        <strain evidence="9">CGMCC 1.12754</strain>
    </source>
</reference>
<dbReference type="Proteomes" id="UP000622860">
    <property type="component" value="Unassembled WGS sequence"/>
</dbReference>
<evidence type="ECO:0000256" key="1">
    <source>
        <dbReference type="ARBA" id="ARBA00010641"/>
    </source>
</evidence>
<comment type="similarity">
    <text evidence="1">Belongs to the sigma-70 factor family. ECF subfamily.</text>
</comment>
<dbReference type="GO" id="GO:0016987">
    <property type="term" value="F:sigma factor activity"/>
    <property type="evidence" value="ECO:0007669"/>
    <property type="project" value="UniProtKB-KW"/>
</dbReference>
<dbReference type="EMBL" id="BMFR01000008">
    <property type="protein sequence ID" value="GGG76742.1"/>
    <property type="molecule type" value="Genomic_DNA"/>
</dbReference>
<dbReference type="RefSeq" id="WP_188455469.1">
    <property type="nucleotide sequence ID" value="NZ_BMFR01000008.1"/>
</dbReference>
<dbReference type="PANTHER" id="PTHR43133:SF8">
    <property type="entry name" value="RNA POLYMERASE SIGMA FACTOR HI_1459-RELATED"/>
    <property type="match status" value="1"/>
</dbReference>
<dbReference type="Gene3D" id="1.10.10.10">
    <property type="entry name" value="Winged helix-like DNA-binding domain superfamily/Winged helix DNA-binding domain"/>
    <property type="match status" value="1"/>
</dbReference>
<feature type="domain" description="RNA polymerase sigma factor 70 region 4 type 2" evidence="7">
    <location>
        <begin position="102"/>
        <end position="149"/>
    </location>
</feature>
<keyword evidence="6" id="KW-1133">Transmembrane helix</keyword>
<evidence type="ECO:0000256" key="3">
    <source>
        <dbReference type="ARBA" id="ARBA00023082"/>
    </source>
</evidence>
<dbReference type="Gene3D" id="1.10.10.1320">
    <property type="entry name" value="Anti-sigma factor, zinc-finger domain"/>
    <property type="match status" value="1"/>
</dbReference>
<sequence length="684" mass="79429">MIPAEMDPISITTIRENGMKSIVDWFDQHMQSLYFLGWSYLGNQQQMEELFYQSIIKVHKELPRFNKETSIKTMVTSTFIHTCRELSKNRSLQAFEESEQTELFQALDHLKEIEKEAVVLTYINGLSHEEVAHLLQVSVDELKEHLFFGIQSLRKGMDDGSSFNGCKEYHTYYIDYLEGTLDRSKNIDFEIHIYHCLNCRKDLAAFQDTMLNLPERIEELRVPSGFMENVRARLADQEKHRQQKNRKRKRMGIGFASVFVLLMGLGFFTGAFTNLYYTWTVDDQELRAFLQEDLGERLNLEAESNGVKIRIKSVIADDIQTLVFYEIEDTNEENQYVISFDDGFFVENGYEIMNNEAYPKYYPPDLESDLNQKDRNVYHGKISMQPLIKDKGTIKLKITQLRKLIHDSPERNSLWAYGETEKETGEWNFEIPVTKQPSKEYVLHEEIEVEGIPVRFDKLIFAPTATILQYAINNKQTEKQINNLNFNTLEVNDKKVKADMYGGIFLEGNMGWTTFQTHFDPIFGEKPKEVNAQFDSVHLMVEDQKRIELDASQEYPQTFEYAGSKISIDKVEIGKPSKVVISNYEIKNRAFESLNLNILDENKNGVNSMAIDSQGVLVDKNGVEQDMDVNPITYEEIEQPRYFDTVLRMSLNNDNAEKVIPKTLVIHGYSTTKYMDDVVSFSLE</sequence>
<dbReference type="InterPro" id="IPR041916">
    <property type="entry name" value="Anti_sigma_zinc_sf"/>
</dbReference>
<keyword evidence="5" id="KW-0804">Transcription</keyword>
<feature type="domain" description="DUF4179" evidence="8">
    <location>
        <begin position="244"/>
        <end position="329"/>
    </location>
</feature>
<proteinExistence type="inferred from homology"/>
<evidence type="ECO:0000256" key="2">
    <source>
        <dbReference type="ARBA" id="ARBA00023015"/>
    </source>
</evidence>
<keyword evidence="6" id="KW-0812">Transmembrane</keyword>